<reference evidence="9 12" key="2">
    <citation type="submission" date="2020-08" db="EMBL/GenBank/DDBJ databases">
        <title>Genomic Encyclopedia of Type Strains, Phase IV (KMG-IV): sequencing the most valuable type-strain genomes for metagenomic binning, comparative biology and taxonomic classification.</title>
        <authorList>
            <person name="Goeker M."/>
        </authorList>
    </citation>
    <scope>NUCLEOTIDE SEQUENCE [LARGE SCALE GENOMIC DNA]</scope>
    <source>
        <strain evidence="9 12">DSM 12421</strain>
    </source>
</reference>
<keyword evidence="3" id="KW-0285">Flavoprotein</keyword>
<accession>A0A650CFK5</accession>
<dbReference type="AlphaFoldDB" id="A0A650CFK5"/>
<gene>
    <name evidence="10" type="ORF">D1869_05075</name>
    <name evidence="9" type="ORF">HNQ62_002754</name>
</gene>
<dbReference type="Proteomes" id="UP000427373">
    <property type="component" value="Chromosome"/>
</dbReference>
<organism evidence="10 11">
    <name type="scientific">Sulfurisphaera ohwakuensis</name>
    <dbReference type="NCBI Taxonomy" id="69656"/>
    <lineage>
        <taxon>Archaea</taxon>
        <taxon>Thermoproteota</taxon>
        <taxon>Thermoprotei</taxon>
        <taxon>Sulfolobales</taxon>
        <taxon>Sulfolobaceae</taxon>
        <taxon>Sulfurisphaera</taxon>
    </lineage>
</organism>
<keyword evidence="5 9" id="KW-0560">Oxidoreductase</keyword>
<dbReference type="InterPro" id="IPR036188">
    <property type="entry name" value="FAD/NAD-bd_sf"/>
</dbReference>
<dbReference type="Gene3D" id="3.50.50.100">
    <property type="match status" value="1"/>
</dbReference>
<dbReference type="PANTHER" id="PTHR43706">
    <property type="entry name" value="NADH DEHYDROGENASE"/>
    <property type="match status" value="1"/>
</dbReference>
<evidence type="ECO:0000313" key="11">
    <source>
        <dbReference type="Proteomes" id="UP000427373"/>
    </source>
</evidence>
<evidence type="ECO:0000313" key="12">
    <source>
        <dbReference type="Proteomes" id="UP000582213"/>
    </source>
</evidence>
<dbReference type="SUPFAM" id="SSF51905">
    <property type="entry name" value="FAD/NAD(P)-binding domain"/>
    <property type="match status" value="1"/>
</dbReference>
<dbReference type="Pfam" id="PF07992">
    <property type="entry name" value="Pyr_redox_2"/>
    <property type="match status" value="1"/>
</dbReference>
<dbReference type="InterPro" id="IPR045024">
    <property type="entry name" value="NDH-2"/>
</dbReference>
<dbReference type="KEGG" id="soh:D1869_05075"/>
<dbReference type="EMBL" id="CP045484">
    <property type="protein sequence ID" value="QGR16630.1"/>
    <property type="molecule type" value="Genomic_DNA"/>
</dbReference>
<keyword evidence="4" id="KW-0274">FAD</keyword>
<feature type="domain" description="FAD/NAD(P)-binding" evidence="8">
    <location>
        <begin position="1"/>
        <end position="270"/>
    </location>
</feature>
<evidence type="ECO:0000256" key="4">
    <source>
        <dbReference type="ARBA" id="ARBA00022827"/>
    </source>
</evidence>
<evidence type="ECO:0000256" key="6">
    <source>
        <dbReference type="ARBA" id="ARBA00023027"/>
    </source>
</evidence>
<dbReference type="GO" id="GO:0050136">
    <property type="term" value="F:NADH dehydrogenase (quinone) (non-electrogenic) activity"/>
    <property type="evidence" value="ECO:0007669"/>
    <property type="project" value="UniProtKB-EC"/>
</dbReference>
<evidence type="ECO:0000256" key="3">
    <source>
        <dbReference type="ARBA" id="ARBA00022630"/>
    </source>
</evidence>
<sequence length="335" mass="36816">MRIVILGGGFAGIAAKSVYKDAILIDKDDKFLLTPRLVDTIAKGDSALFYRKPDIQAEVLKINFREKKVITNKGEIPYDKLIVALGYKQDLTKIKGAKDHVMKLESFEDALKIREEIRKAKSLIVIGGGDLGIELIGSTIELLGKIKGKEKITLINRGKRILPHMPEEISLTAEKILTELGVELLLDTSVEEIKGKQVITNQGTFSADHIFYAGGIRGPDILNSLGFTTENYKMVVNDDLSSVDYKDVYGAGACASLKYPSNAEVSMQSGVHAINNALTGSEEKFKPKQLADVVEIDNNFLGIFMGIPIRGSVARLLKSFALTRVLYKINRINSS</sequence>
<dbReference type="GeneID" id="42800593"/>
<comment type="similarity">
    <text evidence="1">Belongs to the NADH dehydrogenase family.</text>
</comment>
<evidence type="ECO:0000256" key="1">
    <source>
        <dbReference type="ARBA" id="ARBA00005272"/>
    </source>
</evidence>
<evidence type="ECO:0000313" key="9">
    <source>
        <dbReference type="EMBL" id="MBB5254979.1"/>
    </source>
</evidence>
<keyword evidence="6" id="KW-0520">NAD</keyword>
<protein>
    <recommendedName>
        <fullName evidence="2">NADH:ubiquinone reductase (non-electrogenic)</fullName>
        <ecNumber evidence="2">1.6.5.9</ecNumber>
    </recommendedName>
</protein>
<dbReference type="RefSeq" id="WP_156014184.1">
    <property type="nucleotide sequence ID" value="NZ_CP045484.1"/>
</dbReference>
<dbReference type="PRINTS" id="PR00368">
    <property type="entry name" value="FADPNR"/>
</dbReference>
<evidence type="ECO:0000256" key="2">
    <source>
        <dbReference type="ARBA" id="ARBA00012637"/>
    </source>
</evidence>
<evidence type="ECO:0000256" key="5">
    <source>
        <dbReference type="ARBA" id="ARBA00023002"/>
    </source>
</evidence>
<dbReference type="OrthoDB" id="38899at2157"/>
<comment type="catalytic activity">
    <reaction evidence="7">
        <text>a quinone + NADH + H(+) = a quinol + NAD(+)</text>
        <dbReference type="Rhea" id="RHEA:46160"/>
        <dbReference type="ChEBI" id="CHEBI:15378"/>
        <dbReference type="ChEBI" id="CHEBI:24646"/>
        <dbReference type="ChEBI" id="CHEBI:57540"/>
        <dbReference type="ChEBI" id="CHEBI:57945"/>
        <dbReference type="ChEBI" id="CHEBI:132124"/>
        <dbReference type="EC" id="1.6.5.9"/>
    </reaction>
</comment>
<dbReference type="InterPro" id="IPR023753">
    <property type="entry name" value="FAD/NAD-binding_dom"/>
</dbReference>
<dbReference type="Proteomes" id="UP000582213">
    <property type="component" value="Unassembled WGS sequence"/>
</dbReference>
<evidence type="ECO:0000313" key="10">
    <source>
        <dbReference type="EMBL" id="QGR16630.1"/>
    </source>
</evidence>
<dbReference type="EC" id="1.6.5.9" evidence="2"/>
<reference evidence="10 11" key="1">
    <citation type="submission" date="2019-10" db="EMBL/GenBank/DDBJ databases">
        <title>Genome Sequences from Six Type Strain Members of the Archaeal Family Sulfolobaceae: Acidianus ambivalens, Acidianus infernus, Metallosphaera prunae, Stygiolobus azoricus, Sulfolobus metallicus, and Sulfurisphaera ohwakuensis.</title>
        <authorList>
            <person name="Counts J.A."/>
            <person name="Kelly R.M."/>
        </authorList>
    </citation>
    <scope>NUCLEOTIDE SEQUENCE [LARGE SCALE GENOMIC DNA]</scope>
    <source>
        <strain evidence="10 11">TA-1</strain>
    </source>
</reference>
<evidence type="ECO:0000259" key="8">
    <source>
        <dbReference type="Pfam" id="PF07992"/>
    </source>
</evidence>
<evidence type="ECO:0000256" key="7">
    <source>
        <dbReference type="ARBA" id="ARBA00047599"/>
    </source>
</evidence>
<keyword evidence="11" id="KW-1185">Reference proteome</keyword>
<dbReference type="PANTHER" id="PTHR43706:SF47">
    <property type="entry name" value="EXTERNAL NADH-UBIQUINONE OXIDOREDUCTASE 1, MITOCHONDRIAL-RELATED"/>
    <property type="match status" value="1"/>
</dbReference>
<dbReference type="EMBL" id="JACHFY010000034">
    <property type="protein sequence ID" value="MBB5254979.1"/>
    <property type="molecule type" value="Genomic_DNA"/>
</dbReference>
<proteinExistence type="inferred from homology"/>
<name>A0A650CFK5_SULOH</name>